<evidence type="ECO:0000256" key="3">
    <source>
        <dbReference type="ARBA" id="ARBA00009256"/>
    </source>
</evidence>
<dbReference type="PANTHER" id="PTHR21299">
    <property type="entry name" value="CYTIDYLATE KINASE/PANTOATE-BETA-ALANINE LIGASE"/>
    <property type="match status" value="1"/>
</dbReference>
<feature type="binding site" evidence="15">
    <location>
        <position position="194"/>
    </location>
    <ligand>
        <name>ATP</name>
        <dbReference type="ChEBI" id="CHEBI:30616"/>
    </ligand>
</feature>
<gene>
    <name evidence="15" type="primary">panC</name>
    <name evidence="16" type="ORF">SAMN05216215_102064</name>
</gene>
<comment type="subcellular location">
    <subcellularLocation>
        <location evidence="1 15">Cytoplasm</location>
    </subcellularLocation>
</comment>
<feature type="binding site" evidence="15">
    <location>
        <begin position="165"/>
        <end position="168"/>
    </location>
    <ligand>
        <name>ATP</name>
        <dbReference type="ChEBI" id="CHEBI:30616"/>
    </ligand>
</feature>
<dbReference type="HAMAP" id="MF_00158">
    <property type="entry name" value="PanC"/>
    <property type="match status" value="1"/>
</dbReference>
<evidence type="ECO:0000256" key="13">
    <source>
        <dbReference type="ARBA" id="ARBA00055042"/>
    </source>
</evidence>
<feature type="binding site" evidence="15">
    <location>
        <position position="171"/>
    </location>
    <ligand>
        <name>(R)-pantoate</name>
        <dbReference type="ChEBI" id="CHEBI:15980"/>
    </ligand>
</feature>
<comment type="miscellaneous">
    <text evidence="15">The reaction proceeds by a bi uni uni bi ping pong mechanism.</text>
</comment>
<keyword evidence="8 15" id="KW-0566">Pantothenate biosynthesis</keyword>
<keyword evidence="17" id="KW-1185">Reference proteome</keyword>
<dbReference type="Gene3D" id="3.30.1300.10">
    <property type="entry name" value="Pantoate-beta-alanine ligase, C-terminal domain"/>
    <property type="match status" value="1"/>
</dbReference>
<proteinExistence type="inferred from homology"/>
<dbReference type="InterPro" id="IPR003721">
    <property type="entry name" value="Pantoate_ligase"/>
</dbReference>
<evidence type="ECO:0000256" key="1">
    <source>
        <dbReference type="ARBA" id="ARBA00004496"/>
    </source>
</evidence>
<evidence type="ECO:0000256" key="12">
    <source>
        <dbReference type="ARBA" id="ARBA00048258"/>
    </source>
</evidence>
<feature type="binding site" evidence="15">
    <location>
        <begin position="202"/>
        <end position="205"/>
    </location>
    <ligand>
        <name>ATP</name>
        <dbReference type="ChEBI" id="CHEBI:30616"/>
    </ligand>
</feature>
<dbReference type="RefSeq" id="WP_177226623.1">
    <property type="nucleotide sequence ID" value="NZ_FNOK01000020.1"/>
</dbReference>
<dbReference type="FunFam" id="3.40.50.620:FF:000114">
    <property type="entry name" value="Pantothenate synthetase"/>
    <property type="match status" value="1"/>
</dbReference>
<name>A0A1H3HBE9_9PSEU</name>
<evidence type="ECO:0000256" key="10">
    <source>
        <dbReference type="ARBA" id="ARBA00022840"/>
    </source>
</evidence>
<dbReference type="SUPFAM" id="SSF52374">
    <property type="entry name" value="Nucleotidylyl transferase"/>
    <property type="match status" value="1"/>
</dbReference>
<feature type="active site" description="Proton donor" evidence="15">
    <location>
        <position position="54"/>
    </location>
</feature>
<protein>
    <recommendedName>
        <fullName evidence="5 15">Pantothenate synthetase</fullName>
        <shortName evidence="15">PS</shortName>
        <ecNumber evidence="4 15">6.3.2.1</ecNumber>
    </recommendedName>
    <alternativeName>
        <fullName evidence="14 15">Pantoate--beta-alanine ligase</fullName>
    </alternativeName>
    <alternativeName>
        <fullName evidence="11 15">Pantoate-activating enzyme</fullName>
    </alternativeName>
</protein>
<evidence type="ECO:0000256" key="2">
    <source>
        <dbReference type="ARBA" id="ARBA00004990"/>
    </source>
</evidence>
<dbReference type="InterPro" id="IPR042176">
    <property type="entry name" value="Pantoate_ligase_C"/>
</dbReference>
<dbReference type="Gene3D" id="3.40.50.620">
    <property type="entry name" value="HUPs"/>
    <property type="match status" value="1"/>
</dbReference>
<keyword evidence="9 15" id="KW-0547">Nucleotide-binding</keyword>
<dbReference type="Pfam" id="PF02569">
    <property type="entry name" value="Pantoate_ligase"/>
    <property type="match status" value="1"/>
</dbReference>
<evidence type="ECO:0000313" key="16">
    <source>
        <dbReference type="EMBL" id="SDY12198.1"/>
    </source>
</evidence>
<dbReference type="STRING" id="418495.SAMN05216215_102064"/>
<keyword evidence="7 15" id="KW-0436">Ligase</keyword>
<evidence type="ECO:0000256" key="9">
    <source>
        <dbReference type="ARBA" id="ARBA00022741"/>
    </source>
</evidence>
<comment type="similarity">
    <text evidence="3 15">Belongs to the pantothenate synthetase family.</text>
</comment>
<dbReference type="GO" id="GO:0005524">
    <property type="term" value="F:ATP binding"/>
    <property type="evidence" value="ECO:0007669"/>
    <property type="project" value="UniProtKB-KW"/>
</dbReference>
<dbReference type="GO" id="GO:0005829">
    <property type="term" value="C:cytosol"/>
    <property type="evidence" value="ECO:0007669"/>
    <property type="project" value="TreeGrafter"/>
</dbReference>
<feature type="binding site" evidence="15">
    <location>
        <position position="79"/>
    </location>
    <ligand>
        <name>(R)-pantoate</name>
        <dbReference type="ChEBI" id="CHEBI:15980"/>
    </ligand>
</feature>
<organism evidence="16 17">
    <name type="scientific">Saccharopolyspora shandongensis</name>
    <dbReference type="NCBI Taxonomy" id="418495"/>
    <lineage>
        <taxon>Bacteria</taxon>
        <taxon>Bacillati</taxon>
        <taxon>Actinomycetota</taxon>
        <taxon>Actinomycetes</taxon>
        <taxon>Pseudonocardiales</taxon>
        <taxon>Pseudonocardiaceae</taxon>
        <taxon>Saccharopolyspora</taxon>
    </lineage>
</organism>
<feature type="binding site" evidence="15">
    <location>
        <position position="79"/>
    </location>
    <ligand>
        <name>beta-alanine</name>
        <dbReference type="ChEBI" id="CHEBI:57966"/>
    </ligand>
</feature>
<dbReference type="GO" id="GO:0004592">
    <property type="term" value="F:pantoate-beta-alanine ligase activity"/>
    <property type="evidence" value="ECO:0007669"/>
    <property type="project" value="UniProtKB-UniRule"/>
</dbReference>
<keyword evidence="10 15" id="KW-0067">ATP-binding</keyword>
<evidence type="ECO:0000256" key="4">
    <source>
        <dbReference type="ARBA" id="ARBA00012219"/>
    </source>
</evidence>
<dbReference type="UniPathway" id="UPA00028">
    <property type="reaction ID" value="UER00005"/>
</dbReference>
<sequence length="303" mass="32360">MSTGVVMSESRGFARGELTVHRDPAELARVTRALRATGRKIHLVPTMGALHRGHLELIRRARQDINAVTVVSIFVNPLQFGPNEDFDRYPRSFETDLAACREAGAELVFAPSVEAMYGTDPQITVHSGPLGEQLEGASRQGHFDGMLTVVLKLLNIVRPDLAFFGEKDYQQLVLIRRMARELNLDARIQGIPTVREADGLALSSRNAYLTAEQREAALVISAALTAGAHAGTAGADAVLQAAGAVLATAPSVAVDYLELRDTELGPVPAEGEARLLVAAKVGSTRLLDNALVLLGSPGVAERS</sequence>
<accession>A0A1H3HBE9</accession>
<evidence type="ECO:0000256" key="14">
    <source>
        <dbReference type="ARBA" id="ARBA00077433"/>
    </source>
</evidence>
<dbReference type="Proteomes" id="UP000199529">
    <property type="component" value="Unassembled WGS sequence"/>
</dbReference>
<evidence type="ECO:0000256" key="15">
    <source>
        <dbReference type="HAMAP-Rule" id="MF_00158"/>
    </source>
</evidence>
<comment type="pathway">
    <text evidence="2 15">Cofactor biosynthesis; (R)-pantothenate biosynthesis; (R)-pantothenate from (R)-pantoate and beta-alanine: step 1/1.</text>
</comment>
<evidence type="ECO:0000256" key="6">
    <source>
        <dbReference type="ARBA" id="ARBA00022490"/>
    </source>
</evidence>
<comment type="function">
    <text evidence="13 15">Catalyzes the condensation of pantoate with beta-alanine in an ATP-dependent reaction via a pantoyl-adenylate intermediate.</text>
</comment>
<keyword evidence="6 15" id="KW-0963">Cytoplasm</keyword>
<dbReference type="EC" id="6.3.2.1" evidence="4 15"/>
<dbReference type="GO" id="GO:0015940">
    <property type="term" value="P:pantothenate biosynthetic process"/>
    <property type="evidence" value="ECO:0007669"/>
    <property type="project" value="UniProtKB-UniRule"/>
</dbReference>
<dbReference type="CDD" id="cd00560">
    <property type="entry name" value="PanC"/>
    <property type="match status" value="1"/>
</dbReference>
<evidence type="ECO:0000313" key="17">
    <source>
        <dbReference type="Proteomes" id="UP000199529"/>
    </source>
</evidence>
<dbReference type="PANTHER" id="PTHR21299:SF1">
    <property type="entry name" value="PANTOATE--BETA-ALANINE LIGASE"/>
    <property type="match status" value="1"/>
</dbReference>
<dbReference type="EMBL" id="FNOK01000020">
    <property type="protein sequence ID" value="SDY12198.1"/>
    <property type="molecule type" value="Genomic_DNA"/>
</dbReference>
<comment type="subunit">
    <text evidence="15">Homodimer.</text>
</comment>
<evidence type="ECO:0000256" key="11">
    <source>
        <dbReference type="ARBA" id="ARBA00032806"/>
    </source>
</evidence>
<feature type="binding site" evidence="15">
    <location>
        <begin position="47"/>
        <end position="54"/>
    </location>
    <ligand>
        <name>ATP</name>
        <dbReference type="ChEBI" id="CHEBI:30616"/>
    </ligand>
</feature>
<dbReference type="InterPro" id="IPR014729">
    <property type="entry name" value="Rossmann-like_a/b/a_fold"/>
</dbReference>
<dbReference type="NCBIfam" id="TIGR00018">
    <property type="entry name" value="panC"/>
    <property type="match status" value="1"/>
</dbReference>
<evidence type="ECO:0000256" key="7">
    <source>
        <dbReference type="ARBA" id="ARBA00022598"/>
    </source>
</evidence>
<evidence type="ECO:0000256" key="8">
    <source>
        <dbReference type="ARBA" id="ARBA00022655"/>
    </source>
</evidence>
<dbReference type="AlphaFoldDB" id="A0A1H3HBE9"/>
<evidence type="ECO:0000256" key="5">
    <source>
        <dbReference type="ARBA" id="ARBA00014155"/>
    </source>
</evidence>
<reference evidence="17" key="1">
    <citation type="submission" date="2016-10" db="EMBL/GenBank/DDBJ databases">
        <authorList>
            <person name="Varghese N."/>
            <person name="Submissions S."/>
        </authorList>
    </citation>
    <scope>NUCLEOTIDE SEQUENCE [LARGE SCALE GENOMIC DNA]</scope>
    <source>
        <strain evidence="17">CGMCC 4.3530</strain>
    </source>
</reference>
<comment type="catalytic activity">
    <reaction evidence="12 15">
        <text>(R)-pantoate + beta-alanine + ATP = (R)-pantothenate + AMP + diphosphate + H(+)</text>
        <dbReference type="Rhea" id="RHEA:10912"/>
        <dbReference type="ChEBI" id="CHEBI:15378"/>
        <dbReference type="ChEBI" id="CHEBI:15980"/>
        <dbReference type="ChEBI" id="CHEBI:29032"/>
        <dbReference type="ChEBI" id="CHEBI:30616"/>
        <dbReference type="ChEBI" id="CHEBI:33019"/>
        <dbReference type="ChEBI" id="CHEBI:57966"/>
        <dbReference type="ChEBI" id="CHEBI:456215"/>
        <dbReference type="EC" id="6.3.2.1"/>
    </reaction>
</comment>